<protein>
    <submittedName>
        <fullName evidence="6">AraC family transcriptional regulator</fullName>
    </submittedName>
</protein>
<feature type="domain" description="HTH araC/xylS-type" evidence="5">
    <location>
        <begin position="320"/>
        <end position="420"/>
    </location>
</feature>
<dbReference type="PANTHER" id="PTHR46796">
    <property type="entry name" value="HTH-TYPE TRANSCRIPTIONAL ACTIVATOR RHAS-RELATED"/>
    <property type="match status" value="1"/>
</dbReference>
<evidence type="ECO:0000256" key="1">
    <source>
        <dbReference type="ARBA" id="ARBA00023015"/>
    </source>
</evidence>
<dbReference type="Proteomes" id="UP000244940">
    <property type="component" value="Unassembled WGS sequence"/>
</dbReference>
<dbReference type="Pfam" id="PF14525">
    <property type="entry name" value="AraC_binding_2"/>
    <property type="match status" value="1"/>
</dbReference>
<evidence type="ECO:0000256" key="2">
    <source>
        <dbReference type="ARBA" id="ARBA00023125"/>
    </source>
</evidence>
<comment type="caution">
    <text evidence="6">The sequence shown here is derived from an EMBL/GenBank/DDBJ whole genome shotgun (WGS) entry which is preliminary data.</text>
</comment>
<dbReference type="GO" id="GO:0043565">
    <property type="term" value="F:sequence-specific DNA binding"/>
    <property type="evidence" value="ECO:0007669"/>
    <property type="project" value="InterPro"/>
</dbReference>
<dbReference type="InterPro" id="IPR035418">
    <property type="entry name" value="AraC-bd_2"/>
</dbReference>
<evidence type="ECO:0000313" key="7">
    <source>
        <dbReference type="Proteomes" id="UP000244940"/>
    </source>
</evidence>
<dbReference type="PROSITE" id="PS01124">
    <property type="entry name" value="HTH_ARAC_FAMILY_2"/>
    <property type="match status" value="1"/>
</dbReference>
<dbReference type="InterPro" id="IPR009057">
    <property type="entry name" value="Homeodomain-like_sf"/>
</dbReference>
<dbReference type="SUPFAM" id="SSF46689">
    <property type="entry name" value="Homeodomain-like"/>
    <property type="match status" value="2"/>
</dbReference>
<dbReference type="SMART" id="SM00342">
    <property type="entry name" value="HTH_ARAC"/>
    <property type="match status" value="1"/>
</dbReference>
<sequence length="428" mass="46880">MTRTPASRNAATTARPIFVAPPGTIATLPSNPRMTFPCSGLFDRQSGSVAGPDYPRSTRTIRKTKKPSSNRKNMCIRMYRVVASDGHRQWEAAMASPASAPLAAHALFHTHDLDEARERVASIFCPHRLDRIGPGAFDASHHHLRGERLSLNYISYGAKTLIAPGELRDFYLLQMPVAGAASIRNGADSYVSDQWRAAVLNPHHATTMIWDETCRQVLLQIDRAALNAHLAGLIAGRPDRALTFTGALDLSSPRGAALKALLLYLVAEADAGRPSLQPGSLLGRQIESTLMTGLLEAHRHNFTDALSHSRGHAPLPRMVRQAEDYMLAHVDQPIAIEDVAQAVGVSARTLQLAFRRFRDTTPMAFLRDARLDRADADLRAALPGDSVTEIATRWGFGHFGRFAGIYRARFGCTPRQTLQDALADKFVS</sequence>
<dbReference type="AlphaFoldDB" id="A0A2U2CCZ5"/>
<dbReference type="EMBL" id="QEYD01000004">
    <property type="protein sequence ID" value="PWE29730.1"/>
    <property type="molecule type" value="Genomic_DNA"/>
</dbReference>
<proteinExistence type="predicted"/>
<dbReference type="Gene3D" id="1.10.10.60">
    <property type="entry name" value="Homeodomain-like"/>
    <property type="match status" value="1"/>
</dbReference>
<dbReference type="OrthoDB" id="9802263at2"/>
<keyword evidence="2" id="KW-0238">DNA-binding</keyword>
<dbReference type="Pfam" id="PF12833">
    <property type="entry name" value="HTH_18"/>
    <property type="match status" value="1"/>
</dbReference>
<dbReference type="GO" id="GO:0003700">
    <property type="term" value="F:DNA-binding transcription factor activity"/>
    <property type="evidence" value="ECO:0007669"/>
    <property type="project" value="InterPro"/>
</dbReference>
<dbReference type="InterPro" id="IPR050204">
    <property type="entry name" value="AraC_XylS_family_regulators"/>
</dbReference>
<accession>A0A2U2CCZ5</accession>
<feature type="compositionally biased region" description="Basic residues" evidence="4">
    <location>
        <begin position="59"/>
        <end position="69"/>
    </location>
</feature>
<evidence type="ECO:0000313" key="6">
    <source>
        <dbReference type="EMBL" id="PWE29730.1"/>
    </source>
</evidence>
<name>A0A2U2CCZ5_9RHOB</name>
<evidence type="ECO:0000256" key="3">
    <source>
        <dbReference type="ARBA" id="ARBA00023163"/>
    </source>
</evidence>
<organism evidence="6 7">
    <name type="scientific">Pararhodobacter marinus</name>
    <dbReference type="NCBI Taxonomy" id="2184063"/>
    <lineage>
        <taxon>Bacteria</taxon>
        <taxon>Pseudomonadati</taxon>
        <taxon>Pseudomonadota</taxon>
        <taxon>Alphaproteobacteria</taxon>
        <taxon>Rhodobacterales</taxon>
        <taxon>Paracoccaceae</taxon>
        <taxon>Pararhodobacter</taxon>
    </lineage>
</organism>
<dbReference type="PANTHER" id="PTHR46796:SF12">
    <property type="entry name" value="HTH-TYPE DNA-BINDING TRANSCRIPTIONAL ACTIVATOR EUTR"/>
    <property type="match status" value="1"/>
</dbReference>
<evidence type="ECO:0000259" key="5">
    <source>
        <dbReference type="PROSITE" id="PS01124"/>
    </source>
</evidence>
<feature type="region of interest" description="Disordered" evidence="4">
    <location>
        <begin position="47"/>
        <end position="69"/>
    </location>
</feature>
<gene>
    <name evidence="6" type="ORF">C4N9_08280</name>
</gene>
<keyword evidence="3" id="KW-0804">Transcription</keyword>
<keyword evidence="7" id="KW-1185">Reference proteome</keyword>
<dbReference type="InterPro" id="IPR018060">
    <property type="entry name" value="HTH_AraC"/>
</dbReference>
<reference evidence="6 7" key="1">
    <citation type="submission" date="2018-05" db="EMBL/GenBank/DDBJ databases">
        <title>Pararhodobacter marina sp. nov., isolated from deep-sea water of the Indian Ocean.</title>
        <authorList>
            <person name="Lai Q.Sr."/>
            <person name="Liu X."/>
            <person name="Shao Z."/>
        </authorList>
    </citation>
    <scope>NUCLEOTIDE SEQUENCE [LARGE SCALE GENOMIC DNA]</scope>
    <source>
        <strain evidence="6 7">CIC4N-9</strain>
    </source>
</reference>
<evidence type="ECO:0000256" key="4">
    <source>
        <dbReference type="SAM" id="MobiDB-lite"/>
    </source>
</evidence>
<keyword evidence="1" id="KW-0805">Transcription regulation</keyword>